<keyword evidence="2" id="KW-1185">Reference proteome</keyword>
<dbReference type="EMBL" id="CM042047">
    <property type="protein sequence ID" value="KAI3769559.1"/>
    <property type="molecule type" value="Genomic_DNA"/>
</dbReference>
<accession>A0ACB9FE53</accession>
<proteinExistence type="predicted"/>
<evidence type="ECO:0000313" key="2">
    <source>
        <dbReference type="Proteomes" id="UP001055879"/>
    </source>
</evidence>
<sequence>MLLVATSLSFLSKCYYPTFSLNPGLSLSLSLSVIQTQVKIPLSSYVYCFTPSIIAFVFLPSKCPLSITPLFSYKFNFHGVPED</sequence>
<reference evidence="2" key="1">
    <citation type="journal article" date="2022" name="Mol. Ecol. Resour.">
        <title>The genomes of chicory, endive, great burdock and yacon provide insights into Asteraceae palaeo-polyploidization history and plant inulin production.</title>
        <authorList>
            <person name="Fan W."/>
            <person name="Wang S."/>
            <person name="Wang H."/>
            <person name="Wang A."/>
            <person name="Jiang F."/>
            <person name="Liu H."/>
            <person name="Zhao H."/>
            <person name="Xu D."/>
            <person name="Zhang Y."/>
        </authorList>
    </citation>
    <scope>NUCLEOTIDE SEQUENCE [LARGE SCALE GENOMIC DNA]</scope>
    <source>
        <strain evidence="2">cv. Niubang</strain>
    </source>
</reference>
<protein>
    <submittedName>
        <fullName evidence="1">Uncharacterized protein</fullName>
    </submittedName>
</protein>
<dbReference type="Proteomes" id="UP001055879">
    <property type="component" value="Linkage Group LG01"/>
</dbReference>
<gene>
    <name evidence="1" type="ORF">L6452_00668</name>
</gene>
<organism evidence="1 2">
    <name type="scientific">Arctium lappa</name>
    <name type="common">Greater burdock</name>
    <name type="synonym">Lappa major</name>
    <dbReference type="NCBI Taxonomy" id="4217"/>
    <lineage>
        <taxon>Eukaryota</taxon>
        <taxon>Viridiplantae</taxon>
        <taxon>Streptophyta</taxon>
        <taxon>Embryophyta</taxon>
        <taxon>Tracheophyta</taxon>
        <taxon>Spermatophyta</taxon>
        <taxon>Magnoliopsida</taxon>
        <taxon>eudicotyledons</taxon>
        <taxon>Gunneridae</taxon>
        <taxon>Pentapetalae</taxon>
        <taxon>asterids</taxon>
        <taxon>campanulids</taxon>
        <taxon>Asterales</taxon>
        <taxon>Asteraceae</taxon>
        <taxon>Carduoideae</taxon>
        <taxon>Cardueae</taxon>
        <taxon>Arctiinae</taxon>
        <taxon>Arctium</taxon>
    </lineage>
</organism>
<comment type="caution">
    <text evidence="1">The sequence shown here is derived from an EMBL/GenBank/DDBJ whole genome shotgun (WGS) entry which is preliminary data.</text>
</comment>
<reference evidence="1 2" key="2">
    <citation type="journal article" date="2022" name="Mol. Ecol. Resour.">
        <title>The genomes of chicory, endive, great burdock and yacon provide insights into Asteraceae paleo-polyploidization history and plant inulin production.</title>
        <authorList>
            <person name="Fan W."/>
            <person name="Wang S."/>
            <person name="Wang H."/>
            <person name="Wang A."/>
            <person name="Jiang F."/>
            <person name="Liu H."/>
            <person name="Zhao H."/>
            <person name="Xu D."/>
            <person name="Zhang Y."/>
        </authorList>
    </citation>
    <scope>NUCLEOTIDE SEQUENCE [LARGE SCALE GENOMIC DNA]</scope>
    <source>
        <strain evidence="2">cv. Niubang</strain>
    </source>
</reference>
<name>A0ACB9FE53_ARCLA</name>
<evidence type="ECO:0000313" key="1">
    <source>
        <dbReference type="EMBL" id="KAI3769559.1"/>
    </source>
</evidence>